<accession>H0EAA6</accession>
<evidence type="ECO:0000256" key="1">
    <source>
        <dbReference type="SAM" id="MobiDB-lite"/>
    </source>
</evidence>
<keyword evidence="3" id="KW-1185">Reference proteome</keyword>
<feature type="region of interest" description="Disordered" evidence="1">
    <location>
        <begin position="76"/>
        <end position="124"/>
    </location>
</feature>
<proteinExistence type="predicted"/>
<sequence>MMETTEPDAPPRPPAPSFIDVLEGVHSGLFLRQLSEAMADLTTAVRRQGKAGAIVIRFSVQPIAGNDEMVQIVPEMTPRMPRPKPTASTFFVTRDGGLSRDHPSQMTDPALQPAAANPEETQQR</sequence>
<name>H0EAA6_9ACTN</name>
<organism evidence="2 3">
    <name type="scientific">Patulibacter medicamentivorans</name>
    <dbReference type="NCBI Taxonomy" id="1097667"/>
    <lineage>
        <taxon>Bacteria</taxon>
        <taxon>Bacillati</taxon>
        <taxon>Actinomycetota</taxon>
        <taxon>Thermoleophilia</taxon>
        <taxon>Solirubrobacterales</taxon>
        <taxon>Patulibacteraceae</taxon>
        <taxon>Patulibacter</taxon>
    </lineage>
</organism>
<dbReference type="Proteomes" id="UP000005143">
    <property type="component" value="Unassembled WGS sequence"/>
</dbReference>
<dbReference type="AlphaFoldDB" id="H0EAA6"/>
<gene>
    <name evidence="2" type="ORF">PAI11_37800</name>
</gene>
<evidence type="ECO:0000313" key="2">
    <source>
        <dbReference type="EMBL" id="EHN09446.1"/>
    </source>
</evidence>
<dbReference type="EMBL" id="AGUD01000292">
    <property type="protein sequence ID" value="EHN09446.1"/>
    <property type="molecule type" value="Genomic_DNA"/>
</dbReference>
<reference evidence="2 3" key="1">
    <citation type="journal article" date="2013" name="Biodegradation">
        <title>Quantitative proteomic analysis of ibuprofen-degrading Patulibacter sp. strain I11.</title>
        <authorList>
            <person name="Almeida B."/>
            <person name="Kjeldal H."/>
            <person name="Lolas I."/>
            <person name="Knudsen A.D."/>
            <person name="Carvalho G."/>
            <person name="Nielsen K.L."/>
            <person name="Barreto Crespo M.T."/>
            <person name="Stensballe A."/>
            <person name="Nielsen J.L."/>
        </authorList>
    </citation>
    <scope>NUCLEOTIDE SEQUENCE [LARGE SCALE GENOMIC DNA]</scope>
    <source>
        <strain evidence="2 3">I11</strain>
    </source>
</reference>
<protein>
    <submittedName>
        <fullName evidence="2">Uncharacterized protein</fullName>
    </submittedName>
</protein>
<evidence type="ECO:0000313" key="3">
    <source>
        <dbReference type="Proteomes" id="UP000005143"/>
    </source>
</evidence>
<comment type="caution">
    <text evidence="2">The sequence shown here is derived from an EMBL/GenBank/DDBJ whole genome shotgun (WGS) entry which is preliminary data.</text>
</comment>